<dbReference type="RefSeq" id="WP_002440046.1">
    <property type="nucleotide sequence ID" value="NC_017910.1"/>
</dbReference>
<evidence type="ECO:0000256" key="1">
    <source>
        <dbReference type="ARBA" id="ARBA00023015"/>
    </source>
</evidence>
<dbReference type="PROSITE" id="PS50995">
    <property type="entry name" value="HTH_MARR_2"/>
    <property type="match status" value="1"/>
</dbReference>
<feature type="compositionally biased region" description="Basic and acidic residues" evidence="4">
    <location>
        <begin position="163"/>
        <end position="172"/>
    </location>
</feature>
<dbReference type="InterPro" id="IPR000835">
    <property type="entry name" value="HTH_MarR-typ"/>
</dbReference>
<dbReference type="OrthoDB" id="5296557at2"/>
<proteinExistence type="predicted"/>
<gene>
    <name evidence="6" type="ordered locus">EBL_c15030</name>
</gene>
<dbReference type="Proteomes" id="UP000001955">
    <property type="component" value="Chromosome"/>
</dbReference>
<keyword evidence="1" id="KW-0805">Transcription regulation</keyword>
<keyword evidence="7" id="KW-1185">Reference proteome</keyword>
<dbReference type="PANTHER" id="PTHR42756:SF1">
    <property type="entry name" value="TRANSCRIPTIONAL REPRESSOR OF EMRAB OPERON"/>
    <property type="match status" value="1"/>
</dbReference>
<dbReference type="STRING" id="630626.EBL_c15030"/>
<evidence type="ECO:0000259" key="5">
    <source>
        <dbReference type="PROSITE" id="PS50995"/>
    </source>
</evidence>
<dbReference type="EMBL" id="CP001560">
    <property type="protein sequence ID" value="AFJ46605.1"/>
    <property type="molecule type" value="Genomic_DNA"/>
</dbReference>
<dbReference type="InterPro" id="IPR036390">
    <property type="entry name" value="WH_DNA-bd_sf"/>
</dbReference>
<protein>
    <submittedName>
        <fullName evidence="6">Putative transcription regulator</fullName>
    </submittedName>
</protein>
<dbReference type="eggNOG" id="COG1846">
    <property type="taxonomic scope" value="Bacteria"/>
</dbReference>
<keyword evidence="2" id="KW-0238">DNA-binding</keyword>
<feature type="region of interest" description="Disordered" evidence="4">
    <location>
        <begin position="157"/>
        <end position="178"/>
    </location>
</feature>
<dbReference type="HOGENOM" id="CLU_083287_18_2_6"/>
<evidence type="ECO:0000256" key="4">
    <source>
        <dbReference type="SAM" id="MobiDB-lite"/>
    </source>
</evidence>
<evidence type="ECO:0000256" key="3">
    <source>
        <dbReference type="ARBA" id="ARBA00023163"/>
    </source>
</evidence>
<dbReference type="PANTHER" id="PTHR42756">
    <property type="entry name" value="TRANSCRIPTIONAL REGULATOR, MARR"/>
    <property type="match status" value="1"/>
</dbReference>
<dbReference type="SMART" id="SM00347">
    <property type="entry name" value="HTH_MARR"/>
    <property type="match status" value="1"/>
</dbReference>
<dbReference type="AlphaFoldDB" id="I2B7V1"/>
<reference evidence="6 7" key="1">
    <citation type="journal article" date="2012" name="J. Bacteriol.">
        <title>Complete genome sequence of the B12-producing Shimwellia blattae strain DSM 4481, isolated from a cockroach.</title>
        <authorList>
            <person name="Brzuszkiewicz E."/>
            <person name="Waschkowitz T."/>
            <person name="Wiezer A."/>
            <person name="Daniel R."/>
        </authorList>
    </citation>
    <scope>NUCLEOTIDE SEQUENCE [LARGE SCALE GENOMIC DNA]</scope>
    <source>
        <strain evidence="7">ATCC 29907 / DSM 4481 / JCM 1650 / NBRC 105725 / CDC 9005-74</strain>
    </source>
</reference>
<accession>K6VY09</accession>
<dbReference type="Gene3D" id="1.10.10.10">
    <property type="entry name" value="Winged helix-like DNA-binding domain superfamily/Winged helix DNA-binding domain"/>
    <property type="match status" value="1"/>
</dbReference>
<dbReference type="InterPro" id="IPR036388">
    <property type="entry name" value="WH-like_DNA-bd_sf"/>
</dbReference>
<dbReference type="KEGG" id="ebt:EBL_c15030"/>
<dbReference type="SUPFAM" id="SSF46785">
    <property type="entry name" value="Winged helix' DNA-binding domain"/>
    <property type="match status" value="1"/>
</dbReference>
<evidence type="ECO:0000313" key="6">
    <source>
        <dbReference type="EMBL" id="AFJ46605.1"/>
    </source>
</evidence>
<evidence type="ECO:0000313" key="7">
    <source>
        <dbReference type="Proteomes" id="UP000001955"/>
    </source>
</evidence>
<dbReference type="GO" id="GO:0003700">
    <property type="term" value="F:DNA-binding transcription factor activity"/>
    <property type="evidence" value="ECO:0007669"/>
    <property type="project" value="InterPro"/>
</dbReference>
<evidence type="ECO:0000256" key="2">
    <source>
        <dbReference type="ARBA" id="ARBA00023125"/>
    </source>
</evidence>
<dbReference type="GO" id="GO:0003677">
    <property type="term" value="F:DNA binding"/>
    <property type="evidence" value="ECO:0007669"/>
    <property type="project" value="UniProtKB-KW"/>
</dbReference>
<feature type="domain" description="HTH marR-type" evidence="5">
    <location>
        <begin position="1"/>
        <end position="141"/>
    </location>
</feature>
<accession>I2B7V1</accession>
<dbReference type="Pfam" id="PF01047">
    <property type="entry name" value="MarR"/>
    <property type="match status" value="1"/>
</dbReference>
<organism evidence="6 7">
    <name type="scientific">Shimwellia blattae (strain ATCC 29907 / DSM 4481 / JCM 1650 / NBRC 105725 / CDC 9005-74)</name>
    <name type="common">Escherichia blattae</name>
    <dbReference type="NCBI Taxonomy" id="630626"/>
    <lineage>
        <taxon>Bacteria</taxon>
        <taxon>Pseudomonadati</taxon>
        <taxon>Pseudomonadota</taxon>
        <taxon>Gammaproteobacteria</taxon>
        <taxon>Enterobacterales</taxon>
        <taxon>Enterobacteriaceae</taxon>
        <taxon>Shimwellia</taxon>
    </lineage>
</organism>
<keyword evidence="3" id="KW-0804">Transcription</keyword>
<name>I2B7V1_SHIBC</name>
<sequence length="178" mass="19916">MVDKKTHLCAVGIHLDVANRLWRSAMDKSVFQTAINHPHWLVLRAIIELGDGCTLTQVSTFLHSEISTCSRAIVFLEKNELITRQAVGEDMRAKSLFATDLGHAIHHEIDISAEKVRKKLLADITPEQLATFLHVLDSIKDKAARIIEQPLFISGNESLSDNNKNEDHENKKSVGSSR</sequence>